<dbReference type="EMBL" id="CCYA01000162">
    <property type="protein sequence ID" value="CEH12573.1"/>
    <property type="molecule type" value="Genomic_DNA"/>
</dbReference>
<dbReference type="STRING" id="401625.A0A0P1BBE3"/>
<feature type="region of interest" description="Disordered" evidence="1">
    <location>
        <begin position="453"/>
        <end position="541"/>
    </location>
</feature>
<evidence type="ECO:0000313" key="3">
    <source>
        <dbReference type="Proteomes" id="UP000054845"/>
    </source>
</evidence>
<sequence>MALDAANYSLSLVARPGQGAIVDLYQLASNANPATSSSVALDSSHQHSSGCSAQYTYERARTVAYAAELRDAHTSAVLSKLSTATATLTEKQRKIQLCNPDEVINVDRNAGVFNTEWKWIWQGEIFSMRRETALGSPSSYMCQVVRKPDPPVAVCRYRPASKSRAGQIELYDYNLTRLEVQDRKGLEILLLSLLLSLLDAETDDNNPRAAGVPFNPPEGATESGRPQRPDAEVLLPSALPPAPRTEYLPPAGARPPGAPPELGLQPSQNQQAATASRPSALNVDHGRDTSGGTSISGLAVVPHTQESNEIDIGPFGDTQSYVARALHLLRTDQGGSACDLIILRAFTVDTTPRVVQVAAGVKAAWYRLAPTSKGSSNSGELYQYVRDASMDSPSPRRGSNPNSPTRAPRSRIPLNEPIKGPSGATAAQLQSYAPPEKLIVYLSKERIDEFERPGGAAVGLGPGSTGSLPSSSQAPYIPPKTGQPAPSWSASSKPHFQQPSSPSGSSPAQSPGAGGKDENKRLSTGVGKLFGKLGRLKGSEH</sequence>
<keyword evidence="3" id="KW-1185">Reference proteome</keyword>
<evidence type="ECO:0000313" key="2">
    <source>
        <dbReference type="EMBL" id="CEH12573.1"/>
    </source>
</evidence>
<feature type="compositionally biased region" description="Polar residues" evidence="1">
    <location>
        <begin position="265"/>
        <end position="279"/>
    </location>
</feature>
<protein>
    <submittedName>
        <fullName evidence="2">Uncharacterized protein</fullName>
    </submittedName>
</protein>
<organism evidence="2 3">
    <name type="scientific">Ceraceosorus bombacis</name>
    <dbReference type="NCBI Taxonomy" id="401625"/>
    <lineage>
        <taxon>Eukaryota</taxon>
        <taxon>Fungi</taxon>
        <taxon>Dikarya</taxon>
        <taxon>Basidiomycota</taxon>
        <taxon>Ustilaginomycotina</taxon>
        <taxon>Exobasidiomycetes</taxon>
        <taxon>Ceraceosorales</taxon>
        <taxon>Ceraceosoraceae</taxon>
        <taxon>Ceraceosorus</taxon>
    </lineage>
</organism>
<feature type="compositionally biased region" description="Low complexity" evidence="1">
    <location>
        <begin position="497"/>
        <end position="511"/>
    </location>
</feature>
<name>A0A0P1BBE3_9BASI</name>
<accession>A0A0P1BBE3</accession>
<feature type="compositionally biased region" description="Polar residues" evidence="1">
    <location>
        <begin position="484"/>
        <end position="495"/>
    </location>
</feature>
<proteinExistence type="predicted"/>
<feature type="region of interest" description="Disordered" evidence="1">
    <location>
        <begin position="205"/>
        <end position="297"/>
    </location>
</feature>
<feature type="region of interest" description="Disordered" evidence="1">
    <location>
        <begin position="388"/>
        <end position="430"/>
    </location>
</feature>
<feature type="compositionally biased region" description="Low complexity" evidence="1">
    <location>
        <begin position="392"/>
        <end position="404"/>
    </location>
</feature>
<dbReference type="OrthoDB" id="3357341at2759"/>
<reference evidence="2 3" key="1">
    <citation type="submission" date="2014-09" db="EMBL/GenBank/DDBJ databases">
        <authorList>
            <person name="Magalhaes I.L.F."/>
            <person name="Oliveira U."/>
            <person name="Santos F.R."/>
            <person name="Vidigal T.H.D.A."/>
            <person name="Brescovit A.D."/>
            <person name="Santos A.J."/>
        </authorList>
    </citation>
    <scope>NUCLEOTIDE SEQUENCE [LARGE SCALE GENOMIC DNA]</scope>
</reference>
<evidence type="ECO:0000256" key="1">
    <source>
        <dbReference type="SAM" id="MobiDB-lite"/>
    </source>
</evidence>
<dbReference type="Proteomes" id="UP000054845">
    <property type="component" value="Unassembled WGS sequence"/>
</dbReference>
<dbReference type="AlphaFoldDB" id="A0A0P1BBE3"/>